<dbReference type="EMBL" id="JAMKFB020000022">
    <property type="protein sequence ID" value="KAL0161354.1"/>
    <property type="molecule type" value="Genomic_DNA"/>
</dbReference>
<evidence type="ECO:0000313" key="2">
    <source>
        <dbReference type="Proteomes" id="UP001529510"/>
    </source>
</evidence>
<proteinExistence type="predicted"/>
<comment type="caution">
    <text evidence="1">The sequence shown here is derived from an EMBL/GenBank/DDBJ whole genome shotgun (WGS) entry which is preliminary data.</text>
</comment>
<name>A0ABD0NHA3_CIRMR</name>
<protein>
    <submittedName>
        <fullName evidence="1">Uncharacterized protein</fullName>
    </submittedName>
</protein>
<gene>
    <name evidence="1" type="ORF">M9458_045079</name>
</gene>
<reference evidence="1 2" key="1">
    <citation type="submission" date="2024-05" db="EMBL/GenBank/DDBJ databases">
        <title>Genome sequencing and assembly of Indian major carp, Cirrhinus mrigala (Hamilton, 1822).</title>
        <authorList>
            <person name="Mohindra V."/>
            <person name="Chowdhury L.M."/>
            <person name="Lal K."/>
            <person name="Jena J.K."/>
        </authorList>
    </citation>
    <scope>NUCLEOTIDE SEQUENCE [LARGE SCALE GENOMIC DNA]</scope>
    <source>
        <strain evidence="1">CM1030</strain>
        <tissue evidence="1">Blood</tissue>
    </source>
</reference>
<accession>A0ABD0NHA3</accession>
<keyword evidence="2" id="KW-1185">Reference proteome</keyword>
<evidence type="ECO:0000313" key="1">
    <source>
        <dbReference type="EMBL" id="KAL0161354.1"/>
    </source>
</evidence>
<dbReference type="Proteomes" id="UP001529510">
    <property type="component" value="Unassembled WGS sequence"/>
</dbReference>
<organism evidence="1 2">
    <name type="scientific">Cirrhinus mrigala</name>
    <name type="common">Mrigala</name>
    <dbReference type="NCBI Taxonomy" id="683832"/>
    <lineage>
        <taxon>Eukaryota</taxon>
        <taxon>Metazoa</taxon>
        <taxon>Chordata</taxon>
        <taxon>Craniata</taxon>
        <taxon>Vertebrata</taxon>
        <taxon>Euteleostomi</taxon>
        <taxon>Actinopterygii</taxon>
        <taxon>Neopterygii</taxon>
        <taxon>Teleostei</taxon>
        <taxon>Ostariophysi</taxon>
        <taxon>Cypriniformes</taxon>
        <taxon>Cyprinidae</taxon>
        <taxon>Labeoninae</taxon>
        <taxon>Labeonini</taxon>
        <taxon>Cirrhinus</taxon>
    </lineage>
</organism>
<dbReference type="AlphaFoldDB" id="A0ABD0NHA3"/>
<sequence length="63" mass="6601">MLVRNVSELCPPCSDVMLTCAKNSGDSEAAVSDCAVGRSSSPPTLLTKSTMGNAWMTTQLKAH</sequence>
<feature type="non-terminal residue" evidence="1">
    <location>
        <position position="63"/>
    </location>
</feature>